<dbReference type="Proteomes" id="UP000276215">
    <property type="component" value="Unassembled WGS sequence"/>
</dbReference>
<dbReference type="AlphaFoldDB" id="A0A3N4K363"/>
<proteinExistence type="predicted"/>
<reference evidence="1 2" key="1">
    <citation type="journal article" date="2018" name="Nat. Ecol. Evol.">
        <title>Pezizomycetes genomes reveal the molecular basis of ectomycorrhizal truffle lifestyle.</title>
        <authorList>
            <person name="Murat C."/>
            <person name="Payen T."/>
            <person name="Noel B."/>
            <person name="Kuo A."/>
            <person name="Morin E."/>
            <person name="Chen J."/>
            <person name="Kohler A."/>
            <person name="Krizsan K."/>
            <person name="Balestrini R."/>
            <person name="Da Silva C."/>
            <person name="Montanini B."/>
            <person name="Hainaut M."/>
            <person name="Levati E."/>
            <person name="Barry K.W."/>
            <person name="Belfiori B."/>
            <person name="Cichocki N."/>
            <person name="Clum A."/>
            <person name="Dockter R.B."/>
            <person name="Fauchery L."/>
            <person name="Guy J."/>
            <person name="Iotti M."/>
            <person name="Le Tacon F."/>
            <person name="Lindquist E.A."/>
            <person name="Lipzen A."/>
            <person name="Malagnac F."/>
            <person name="Mello A."/>
            <person name="Molinier V."/>
            <person name="Miyauchi S."/>
            <person name="Poulain J."/>
            <person name="Riccioni C."/>
            <person name="Rubini A."/>
            <person name="Sitrit Y."/>
            <person name="Splivallo R."/>
            <person name="Traeger S."/>
            <person name="Wang M."/>
            <person name="Zifcakova L."/>
            <person name="Wipf D."/>
            <person name="Zambonelli A."/>
            <person name="Paolocci F."/>
            <person name="Nowrousian M."/>
            <person name="Ottonello S."/>
            <person name="Baldrian P."/>
            <person name="Spatafora J.W."/>
            <person name="Henrissat B."/>
            <person name="Nagy L.G."/>
            <person name="Aury J.M."/>
            <person name="Wincker P."/>
            <person name="Grigoriev I.V."/>
            <person name="Bonfante P."/>
            <person name="Martin F.M."/>
        </authorList>
    </citation>
    <scope>NUCLEOTIDE SEQUENCE [LARGE SCALE GENOMIC DNA]</scope>
    <source>
        <strain evidence="1 2">120613-1</strain>
    </source>
</reference>
<accession>A0A3N4K363</accession>
<organism evidence="1 2">
    <name type="scientific">Choiromyces venosus 120613-1</name>
    <dbReference type="NCBI Taxonomy" id="1336337"/>
    <lineage>
        <taxon>Eukaryota</taxon>
        <taxon>Fungi</taxon>
        <taxon>Dikarya</taxon>
        <taxon>Ascomycota</taxon>
        <taxon>Pezizomycotina</taxon>
        <taxon>Pezizomycetes</taxon>
        <taxon>Pezizales</taxon>
        <taxon>Tuberaceae</taxon>
        <taxon>Choiromyces</taxon>
    </lineage>
</organism>
<keyword evidence="2" id="KW-1185">Reference proteome</keyword>
<name>A0A3N4K363_9PEZI</name>
<sequence length="53" mass="6097">MLVVWELSKETSCITNQLIRTTPTTPESSATFNMEDKNSTLVTQLYFLLYPHC</sequence>
<evidence type="ECO:0000313" key="1">
    <source>
        <dbReference type="EMBL" id="RPB05000.1"/>
    </source>
</evidence>
<evidence type="ECO:0000313" key="2">
    <source>
        <dbReference type="Proteomes" id="UP000276215"/>
    </source>
</evidence>
<gene>
    <name evidence="1" type="ORF">L873DRAFT_1798421</name>
</gene>
<dbReference type="EMBL" id="ML120355">
    <property type="protein sequence ID" value="RPB05000.1"/>
    <property type="molecule type" value="Genomic_DNA"/>
</dbReference>
<protein>
    <submittedName>
        <fullName evidence="1">Uncharacterized protein</fullName>
    </submittedName>
</protein>